<gene>
    <name evidence="3" type="primary">ORF2943</name>
</gene>
<feature type="non-terminal residue" evidence="3">
    <location>
        <position position="1"/>
    </location>
</feature>
<protein>
    <recommendedName>
        <fullName evidence="2">ABCA1-4-like C-terminal R2 regulatory domain-containing protein</fullName>
    </recommendedName>
</protein>
<organism evidence="3">
    <name type="scientific">Arion vulgaris</name>
    <dbReference type="NCBI Taxonomy" id="1028688"/>
    <lineage>
        <taxon>Eukaryota</taxon>
        <taxon>Metazoa</taxon>
        <taxon>Spiralia</taxon>
        <taxon>Lophotrochozoa</taxon>
        <taxon>Mollusca</taxon>
        <taxon>Gastropoda</taxon>
        <taxon>Heterobranchia</taxon>
        <taxon>Euthyneura</taxon>
        <taxon>Panpulmonata</taxon>
        <taxon>Eupulmonata</taxon>
        <taxon>Stylommatophora</taxon>
        <taxon>Helicina</taxon>
        <taxon>Arionoidea</taxon>
        <taxon>Arionidae</taxon>
        <taxon>Arion</taxon>
    </lineage>
</organism>
<dbReference type="EMBL" id="HACG01001167">
    <property type="protein sequence ID" value="CEK48032.1"/>
    <property type="molecule type" value="Transcribed_RNA"/>
</dbReference>
<proteinExistence type="predicted"/>
<sequence length="165" mass="18588">AMDPVYRLTAFIQRYVPGTVLVEDNSMEICYRLPESDNHAAKFQKLFAALENSYKDLGISNYGISDTSLEEVFLKVAAESSAADCKDKKSKKNKGDYQNGRYERPPSQSDRKSKSQTSLFKLNYRDRVNSSERLTADIEDSVPKLGTYESVSSETSEVPQDVNFS</sequence>
<feature type="region of interest" description="Disordered" evidence="1">
    <location>
        <begin position="145"/>
        <end position="165"/>
    </location>
</feature>
<evidence type="ECO:0000256" key="1">
    <source>
        <dbReference type="SAM" id="MobiDB-lite"/>
    </source>
</evidence>
<evidence type="ECO:0000313" key="3">
    <source>
        <dbReference type="EMBL" id="CEK48032.1"/>
    </source>
</evidence>
<evidence type="ECO:0000259" key="2">
    <source>
        <dbReference type="Pfam" id="PF23321"/>
    </source>
</evidence>
<feature type="compositionally biased region" description="Basic and acidic residues" evidence="1">
    <location>
        <begin position="101"/>
        <end position="113"/>
    </location>
</feature>
<reference evidence="3" key="1">
    <citation type="submission" date="2014-12" db="EMBL/GenBank/DDBJ databases">
        <title>Insight into the proteome of Arion vulgaris.</title>
        <authorList>
            <person name="Aradska J."/>
            <person name="Bulat T."/>
            <person name="Smidak R."/>
            <person name="Sarate P."/>
            <person name="Gangsoo J."/>
            <person name="Sialana F."/>
            <person name="Bilban M."/>
            <person name="Lubec G."/>
        </authorList>
    </citation>
    <scope>NUCLEOTIDE SEQUENCE</scope>
    <source>
        <tissue evidence="3">Skin</tissue>
    </source>
</reference>
<dbReference type="AlphaFoldDB" id="A0A0B6XVG2"/>
<dbReference type="InterPro" id="IPR056264">
    <property type="entry name" value="R2_ABCA1-4-like"/>
</dbReference>
<feature type="non-terminal residue" evidence="3">
    <location>
        <position position="165"/>
    </location>
</feature>
<accession>A0A0B6XVG2</accession>
<dbReference type="Pfam" id="PF23321">
    <property type="entry name" value="R1_ABCA1"/>
    <property type="match status" value="1"/>
</dbReference>
<name>A0A0B6XVG2_9EUPU</name>
<feature type="compositionally biased region" description="Low complexity" evidence="1">
    <location>
        <begin position="149"/>
        <end position="158"/>
    </location>
</feature>
<feature type="domain" description="ABCA1-4-like C-terminal R2 regulatory" evidence="2">
    <location>
        <begin position="7"/>
        <end position="65"/>
    </location>
</feature>
<feature type="region of interest" description="Disordered" evidence="1">
    <location>
        <begin position="81"/>
        <end position="119"/>
    </location>
</feature>